<sequence length="91" mass="10569">MNCPKCNTSLIVANTQGVEVDHCPSCHGVWLDRGELEKIIDRSTGFWPNEEDDHRDHGYRSNHGNNHHREGFGNTDHTKRRKSFLSEMFDF</sequence>
<evidence type="ECO:0000313" key="4">
    <source>
        <dbReference type="Proteomes" id="UP000199452"/>
    </source>
</evidence>
<dbReference type="RefSeq" id="WP_092435552.1">
    <property type="nucleotide sequence ID" value="NZ_FMYP01000006.1"/>
</dbReference>
<dbReference type="OrthoDB" id="9814037at2"/>
<keyword evidence="4" id="KW-1185">Reference proteome</keyword>
<dbReference type="EMBL" id="FMYP01000006">
    <property type="protein sequence ID" value="SDB88747.1"/>
    <property type="molecule type" value="Genomic_DNA"/>
</dbReference>
<dbReference type="Pfam" id="PF13453">
    <property type="entry name" value="Zn_ribbon_TFIIB"/>
    <property type="match status" value="1"/>
</dbReference>
<accession>A0A1G6H364</accession>
<dbReference type="InterPro" id="IPR027392">
    <property type="entry name" value="TF_Znf"/>
</dbReference>
<evidence type="ECO:0000256" key="1">
    <source>
        <dbReference type="SAM" id="MobiDB-lite"/>
    </source>
</evidence>
<feature type="domain" description="Transcription factor zinc-finger" evidence="2">
    <location>
        <begin position="2"/>
        <end position="42"/>
    </location>
</feature>
<organism evidence="3 4">
    <name type="scientific">Williamwhitmania taraxaci</name>
    <dbReference type="NCBI Taxonomy" id="1640674"/>
    <lineage>
        <taxon>Bacteria</taxon>
        <taxon>Pseudomonadati</taxon>
        <taxon>Bacteroidota</taxon>
        <taxon>Bacteroidia</taxon>
        <taxon>Bacteroidales</taxon>
        <taxon>Williamwhitmaniaceae</taxon>
        <taxon>Williamwhitmania</taxon>
    </lineage>
</organism>
<reference evidence="3 4" key="1">
    <citation type="submission" date="2016-09" db="EMBL/GenBank/DDBJ databases">
        <authorList>
            <person name="Capua I."/>
            <person name="De Benedictis P."/>
            <person name="Joannis T."/>
            <person name="Lombin L.H."/>
            <person name="Cattoli G."/>
        </authorList>
    </citation>
    <scope>NUCLEOTIDE SEQUENCE [LARGE SCALE GENOMIC DNA]</scope>
    <source>
        <strain evidence="3 4">A7P-90m</strain>
    </source>
</reference>
<evidence type="ECO:0000313" key="3">
    <source>
        <dbReference type="EMBL" id="SDB88747.1"/>
    </source>
</evidence>
<gene>
    <name evidence="3" type="ORF">SAMN05216323_100661</name>
</gene>
<proteinExistence type="predicted"/>
<evidence type="ECO:0000259" key="2">
    <source>
        <dbReference type="Pfam" id="PF13453"/>
    </source>
</evidence>
<feature type="region of interest" description="Disordered" evidence="1">
    <location>
        <begin position="47"/>
        <end position="80"/>
    </location>
</feature>
<protein>
    <recommendedName>
        <fullName evidence="2">Transcription factor zinc-finger domain-containing protein</fullName>
    </recommendedName>
</protein>
<dbReference type="AlphaFoldDB" id="A0A1G6H364"/>
<dbReference type="STRING" id="1640674.SAMN05216323_100661"/>
<dbReference type="Proteomes" id="UP000199452">
    <property type="component" value="Unassembled WGS sequence"/>
</dbReference>
<name>A0A1G6H364_9BACT</name>